<feature type="region of interest" description="Disordered" evidence="1">
    <location>
        <begin position="707"/>
        <end position="730"/>
    </location>
</feature>
<proteinExistence type="predicted"/>
<dbReference type="PANTHER" id="PTHR46082:SF6">
    <property type="entry name" value="AAA+ ATPASE DOMAIN-CONTAINING PROTEIN-RELATED"/>
    <property type="match status" value="1"/>
</dbReference>
<evidence type="ECO:0008006" key="4">
    <source>
        <dbReference type="Google" id="ProtNLM"/>
    </source>
</evidence>
<feature type="region of interest" description="Disordered" evidence="1">
    <location>
        <begin position="749"/>
        <end position="768"/>
    </location>
</feature>
<organism evidence="2 3">
    <name type="scientific">Actinopolymorpha cephalotaxi</name>
    <dbReference type="NCBI Taxonomy" id="504797"/>
    <lineage>
        <taxon>Bacteria</taxon>
        <taxon>Bacillati</taxon>
        <taxon>Actinomycetota</taxon>
        <taxon>Actinomycetes</taxon>
        <taxon>Propionibacteriales</taxon>
        <taxon>Actinopolymorphaceae</taxon>
        <taxon>Actinopolymorpha</taxon>
    </lineage>
</organism>
<feature type="compositionally biased region" description="Polar residues" evidence="1">
    <location>
        <begin position="755"/>
        <end position="768"/>
    </location>
</feature>
<dbReference type="SUPFAM" id="SSF52540">
    <property type="entry name" value="P-loop containing nucleoside triphosphate hydrolases"/>
    <property type="match status" value="1"/>
</dbReference>
<dbReference type="RefSeq" id="WP_179770982.1">
    <property type="nucleotide sequence ID" value="NZ_JACBZA010000001.1"/>
</dbReference>
<dbReference type="InterPro" id="IPR011990">
    <property type="entry name" value="TPR-like_helical_dom_sf"/>
</dbReference>
<dbReference type="Gene3D" id="1.25.40.10">
    <property type="entry name" value="Tetratricopeptide repeat domain"/>
    <property type="match status" value="3"/>
</dbReference>
<evidence type="ECO:0000313" key="2">
    <source>
        <dbReference type="EMBL" id="NYH82089.1"/>
    </source>
</evidence>
<dbReference type="Pfam" id="PF13424">
    <property type="entry name" value="TPR_12"/>
    <property type="match status" value="1"/>
</dbReference>
<feature type="compositionally biased region" description="Polar residues" evidence="1">
    <location>
        <begin position="839"/>
        <end position="852"/>
    </location>
</feature>
<reference evidence="2 3" key="1">
    <citation type="submission" date="2020-07" db="EMBL/GenBank/DDBJ databases">
        <title>Sequencing the genomes of 1000 actinobacteria strains.</title>
        <authorList>
            <person name="Klenk H.-P."/>
        </authorList>
    </citation>
    <scope>NUCLEOTIDE SEQUENCE [LARGE SCALE GENOMIC DNA]</scope>
    <source>
        <strain evidence="2 3">DSM 45117</strain>
    </source>
</reference>
<dbReference type="Proteomes" id="UP000533017">
    <property type="component" value="Unassembled WGS sequence"/>
</dbReference>
<keyword evidence="3" id="KW-1185">Reference proteome</keyword>
<feature type="compositionally biased region" description="Polar residues" evidence="1">
    <location>
        <begin position="713"/>
        <end position="726"/>
    </location>
</feature>
<dbReference type="Pfam" id="PF13374">
    <property type="entry name" value="TPR_10"/>
    <property type="match status" value="8"/>
</dbReference>
<evidence type="ECO:0000256" key="1">
    <source>
        <dbReference type="SAM" id="MobiDB-lite"/>
    </source>
</evidence>
<dbReference type="SUPFAM" id="SSF48452">
    <property type="entry name" value="TPR-like"/>
    <property type="match status" value="4"/>
</dbReference>
<protein>
    <recommendedName>
        <fullName evidence="4">Tetratricopeptide repeat-containing protein</fullName>
    </recommendedName>
</protein>
<dbReference type="EMBL" id="JACBZA010000001">
    <property type="protein sequence ID" value="NYH82089.1"/>
    <property type="molecule type" value="Genomic_DNA"/>
</dbReference>
<accession>A0ABX2RXV9</accession>
<feature type="region of interest" description="Disordered" evidence="1">
    <location>
        <begin position="833"/>
        <end position="852"/>
    </location>
</feature>
<comment type="caution">
    <text evidence="2">The sequence shown here is derived from an EMBL/GenBank/DDBJ whole genome shotgun (WGS) entry which is preliminary data.</text>
</comment>
<gene>
    <name evidence="2" type="ORF">FHR37_000940</name>
</gene>
<sequence length="1106" mass="120506">MPARQRLVLGLLDLLVDGPGGCAPVSVKCESAPGLLLNPTKAVADAALLAALQQADELQAVLVVHFVGHGSRHQDDPAAPARHLLHVWDTVAKPVDTEPESNGWDPYELIRRRRNHLPNIVGLVLLVDACYASWAKQQVDAWSGVQGGLLSAWLGSSGDQPAWDGCFTKTLVQVLGQGLDVAEHPRRALVPDLLASDLEPVLTGCQDQAPRLGGFESHNPVLFVARNRRASQLGAALGVDAGTETLLLRLTESYVTFAVDMVTDSIRAHRVTAVVGGPGAGKSTLAAALRHPPASVEKVPLGLVHAVGFMAVASSVPELAATLRGQLQKLAWFPEVARRYWQANAARWDDLDPWQRLTGPLSLYPDPVRLLVDGLDQLEGQPGYPEVLHALQALVDDPALGHVKLVLVGRSVPALGGVDAVVDMPVLDVNTATRYLHARGVLDPGTVEWLVQVAAGNWLVLDLAATTVSSVAGGAGFPEDQAALYTQLLDQIRTRHGGVVDVVMALLAAAGTGPVLPFDLLHATLVVLGQPLTRADLYLLLGDVDLHRLLDRSNTGRADEHLGLFHQTLGDYLTTHPRPGTPAAPAVHAAIIHALDQQAPATKHTPGSYRDDPLLTYAFDVGPRHRHEAGRDDSLVADLTRDDPVPRVNLTRWTTWASVILDALGCDHPDTLTTRSIIAYWTAQTGDPSEALRLLRQLLPDQERVLGRDHPDTLTTRNNIAHSTGETGDPSEALRLYRELLPDRERVLGRDHPDTLTTRNNIASWTGQTGDPSEALRLFRQLLPDRERVLGRDHPDTLATRGNVASWTGEAGDPSEALRLFRQLLPDRERVLGRDHPDTLTTRNNIASWTGQTGDPSEALRLFRQLLPDRERVLGRDHPDTLATRGNVASWTGEAGDPSEALRLFRQLLPDRERVLGRDHPDTLITRGNVASWTGEAGDPSEALRLFRQLLPDRERVLGRDHPDTLATRGNVASWTGEAGDPSEALRLFRQLLPDRERVLGRDHPDTLITRGNVASWTGEAGDPSEALRLLRQLLPDHEQVLGRDHPDTLITRGNIAHWTGVTGQPDEALRLLRQLLPDRERVLGRDHPDTLTTRNSIAYLTGTIE</sequence>
<dbReference type="PANTHER" id="PTHR46082">
    <property type="entry name" value="ATP/GTP-BINDING PROTEIN-RELATED"/>
    <property type="match status" value="1"/>
</dbReference>
<dbReference type="InterPro" id="IPR027417">
    <property type="entry name" value="P-loop_NTPase"/>
</dbReference>
<name>A0ABX2RXV9_9ACTN</name>
<dbReference type="InterPro" id="IPR053137">
    <property type="entry name" value="NLR-like"/>
</dbReference>
<evidence type="ECO:0000313" key="3">
    <source>
        <dbReference type="Proteomes" id="UP000533017"/>
    </source>
</evidence>